<organism evidence="4">
    <name type="scientific">Graphocephala atropunctata</name>
    <dbReference type="NCBI Taxonomy" id="36148"/>
    <lineage>
        <taxon>Eukaryota</taxon>
        <taxon>Metazoa</taxon>
        <taxon>Ecdysozoa</taxon>
        <taxon>Arthropoda</taxon>
        <taxon>Hexapoda</taxon>
        <taxon>Insecta</taxon>
        <taxon>Pterygota</taxon>
        <taxon>Neoptera</taxon>
        <taxon>Paraneoptera</taxon>
        <taxon>Hemiptera</taxon>
        <taxon>Auchenorrhyncha</taxon>
        <taxon>Membracoidea</taxon>
        <taxon>Cicadellidae</taxon>
        <taxon>Cicadellinae</taxon>
        <taxon>Cicadellini</taxon>
        <taxon>Graphocephala</taxon>
    </lineage>
</organism>
<evidence type="ECO:0000256" key="2">
    <source>
        <dbReference type="ARBA" id="ARBA00022540"/>
    </source>
</evidence>
<evidence type="ECO:0000256" key="1">
    <source>
        <dbReference type="ARBA" id="ARBA00022490"/>
    </source>
</evidence>
<gene>
    <name evidence="4" type="ORF">g.8420</name>
</gene>
<sequence length="179" mass="21235">SSLHSPVTQLNTEVEVKFISRVCTVGILKVNVTSFSRMNSYEDYDQGYGGNYEYGQYEYGDLHTGDPQRDIEFDRHYKVPEVVKNFLQYFCNTLNDGSIFELQNIYENSFPKLTEKFFDKRAWPDEEEVAHIVNNDPTFMILYKELYYRHIYARVPGGPSLEQRFRSFYNYCDLLNYIL</sequence>
<feature type="non-terminal residue" evidence="4">
    <location>
        <position position="179"/>
    </location>
</feature>
<dbReference type="PANTHER" id="PTHR13242:SF0">
    <property type="entry name" value="EUKARYOTIC TRANSLATION INITIATION FACTOR 3 SUBUNIT L"/>
    <property type="match status" value="1"/>
</dbReference>
<dbReference type="EMBL" id="GEBQ01026824">
    <property type="protein sequence ID" value="JAT13153.1"/>
    <property type="molecule type" value="Transcribed_RNA"/>
</dbReference>
<proteinExistence type="predicted"/>
<evidence type="ECO:0000313" key="4">
    <source>
        <dbReference type="EMBL" id="JAT13153.1"/>
    </source>
</evidence>
<evidence type="ECO:0000256" key="3">
    <source>
        <dbReference type="ARBA" id="ARBA00022917"/>
    </source>
</evidence>
<dbReference type="GO" id="GO:0005852">
    <property type="term" value="C:eukaryotic translation initiation factor 3 complex"/>
    <property type="evidence" value="ECO:0007669"/>
    <property type="project" value="InterPro"/>
</dbReference>
<keyword evidence="1" id="KW-0963">Cytoplasm</keyword>
<name>A0A1B6KNX6_9HEMI</name>
<dbReference type="AlphaFoldDB" id="A0A1B6KNX6"/>
<dbReference type="PANTHER" id="PTHR13242">
    <property type="entry name" value="EUKARYOTIC TRANSLATION INITIATION FACTOR 3"/>
    <property type="match status" value="1"/>
</dbReference>
<dbReference type="InterPro" id="IPR019382">
    <property type="entry name" value="eIF3l"/>
</dbReference>
<reference evidence="4" key="1">
    <citation type="submission" date="2015-11" db="EMBL/GenBank/DDBJ databases">
        <title>De novo transcriptome assembly of four potential Pierce s Disease insect vectors from Arizona vineyards.</title>
        <authorList>
            <person name="Tassone E.E."/>
        </authorList>
    </citation>
    <scope>NUCLEOTIDE SEQUENCE</scope>
</reference>
<dbReference type="GO" id="GO:0003743">
    <property type="term" value="F:translation initiation factor activity"/>
    <property type="evidence" value="ECO:0007669"/>
    <property type="project" value="UniProtKB-KW"/>
</dbReference>
<accession>A0A1B6KNX6</accession>
<keyword evidence="2" id="KW-0396">Initiation factor</keyword>
<protein>
    <submittedName>
        <fullName evidence="4">Uncharacterized protein</fullName>
    </submittedName>
</protein>
<feature type="non-terminal residue" evidence="4">
    <location>
        <position position="1"/>
    </location>
</feature>
<keyword evidence="3" id="KW-0648">Protein biosynthesis</keyword>